<dbReference type="PANTHER" id="PTHR43881">
    <property type="entry name" value="GAMMA-GLUTAMYLTRANSPEPTIDASE (AFU_ORTHOLOGUE AFUA_4G13580)"/>
    <property type="match status" value="1"/>
</dbReference>
<protein>
    <submittedName>
        <fullName evidence="1">Gamma-glutamyltransferase family protein</fullName>
    </submittedName>
</protein>
<dbReference type="Gene3D" id="1.10.246.130">
    <property type="match status" value="1"/>
</dbReference>
<dbReference type="InterPro" id="IPR043137">
    <property type="entry name" value="GGT_ssub_C"/>
</dbReference>
<gene>
    <name evidence="1" type="ORF">U7230_12060</name>
</gene>
<dbReference type="PRINTS" id="PR01210">
    <property type="entry name" value="GGTRANSPTASE"/>
</dbReference>
<dbReference type="InterPro" id="IPR052896">
    <property type="entry name" value="GGT-like_enzyme"/>
</dbReference>
<dbReference type="PANTHER" id="PTHR43881:SF1">
    <property type="entry name" value="GAMMA-GLUTAMYLTRANSPEPTIDASE (AFU_ORTHOLOGUE AFUA_4G13580)"/>
    <property type="match status" value="1"/>
</dbReference>
<reference evidence="1 2" key="1">
    <citation type="journal article" date="2024" name="Front. Microbiol.">
        <title>Novel thermophilic genera Geochorda gen. nov. and Carboxydochorda gen. nov. from the deep terrestrial subsurface reveal the ecophysiological diversity in the class Limnochordia.</title>
        <authorList>
            <person name="Karnachuk O.V."/>
            <person name="Lukina A.P."/>
            <person name="Avakyan M.R."/>
            <person name="Kadnikov V.V."/>
            <person name="Begmatov S."/>
            <person name="Beletsky A.V."/>
            <person name="Vlasova K.G."/>
            <person name="Novikov A.A."/>
            <person name="Shcherbakova V.A."/>
            <person name="Mardanov A.V."/>
            <person name="Ravin N.V."/>
        </authorList>
    </citation>
    <scope>NUCLEOTIDE SEQUENCE [LARGE SCALE GENOMIC DNA]</scope>
    <source>
        <strain evidence="1 2">L945</strain>
    </source>
</reference>
<organism evidence="1 2">
    <name type="scientific">Carboxydichorda subterranea</name>
    <dbReference type="NCBI Taxonomy" id="3109565"/>
    <lineage>
        <taxon>Bacteria</taxon>
        <taxon>Bacillati</taxon>
        <taxon>Bacillota</taxon>
        <taxon>Limnochordia</taxon>
        <taxon>Limnochordales</taxon>
        <taxon>Geochordaceae</taxon>
        <taxon>Carboxydichorda</taxon>
    </lineage>
</organism>
<dbReference type="RefSeq" id="WP_324716085.1">
    <property type="nucleotide sequence ID" value="NZ_CP141615.1"/>
</dbReference>
<dbReference type="InterPro" id="IPR029055">
    <property type="entry name" value="Ntn_hydrolases_N"/>
</dbReference>
<dbReference type="Gene3D" id="3.60.20.40">
    <property type="match status" value="1"/>
</dbReference>
<keyword evidence="2" id="KW-1185">Reference proteome</keyword>
<dbReference type="Proteomes" id="UP001332192">
    <property type="component" value="Chromosome"/>
</dbReference>
<dbReference type="InterPro" id="IPR043138">
    <property type="entry name" value="GGT_lsub"/>
</dbReference>
<sequence length="540" mass="56963">MPAGRSRSERYRIARVFAQRGLVATSHSLAAQAGLRILMEGGNAVDAAIATAACLVVVEPTSCGLGGDAFAIVWDGERLHGLNASGPAPAALDAEALRRRGLAQVPTEGWESVTVPGVVAGWAALARRWGSMPLTRVLAPAIEYAERGHPVPVRTALLWQAAAARFGQRQDFREAFLPGGRAPRAGEIVRQPDQARTLRLIAESGGEAMYRGPLALEIARYAARTGGYLTLEDLSAYEAEWVDPLSTRYRDVEVWELPPNGQGVAALLALGIASRFDPAPAGPAAGGSRFPDARWSHLLAESLRLALHEAYQHVADPRRAPVPVERFTDPAFAAALALRIDPGHAIPEPIPDRSAAGGTVYLCTADEQGRMVSFIQSNFYGFGSGVVVPGTGIALQNRGAGFNLIPGHPNELAPGKRPFHTIIPGFLTRKGRPLAAFGVMGGDMQAQGHVQVVSALVDGGLDPQAALDLPRFRVMPGGHLALEEGFDPELARALAGMGHPISTGQAPLGFGGGQIVWRDPESGVYVGGSDPRKDGQAAGW</sequence>
<accession>A0ABZ1BXJ7</accession>
<proteinExistence type="predicted"/>
<dbReference type="SUPFAM" id="SSF56235">
    <property type="entry name" value="N-terminal nucleophile aminohydrolases (Ntn hydrolases)"/>
    <property type="match status" value="1"/>
</dbReference>
<evidence type="ECO:0000313" key="1">
    <source>
        <dbReference type="EMBL" id="WRP16813.1"/>
    </source>
</evidence>
<evidence type="ECO:0000313" key="2">
    <source>
        <dbReference type="Proteomes" id="UP001332192"/>
    </source>
</evidence>
<name>A0ABZ1BXJ7_9FIRM</name>
<dbReference type="EMBL" id="CP141615">
    <property type="protein sequence ID" value="WRP16813.1"/>
    <property type="molecule type" value="Genomic_DNA"/>
</dbReference>
<dbReference type="Pfam" id="PF01019">
    <property type="entry name" value="G_glu_transpept"/>
    <property type="match status" value="1"/>
</dbReference>